<evidence type="ECO:0000256" key="1">
    <source>
        <dbReference type="SAM" id="Phobius"/>
    </source>
</evidence>
<reference evidence="3 4" key="1">
    <citation type="submission" date="2017-05" db="EMBL/GenBank/DDBJ databases">
        <title>Genome of Chryseobacterium haifense.</title>
        <authorList>
            <person name="Newman J.D."/>
        </authorList>
    </citation>
    <scope>NUCLEOTIDE SEQUENCE [LARGE SCALE GENOMIC DNA]</scope>
    <source>
        <strain evidence="3 4">DSM 19056</strain>
    </source>
</reference>
<accession>A0A2D0A5X3</accession>
<gene>
    <name evidence="3" type="ORF">AP75_13870</name>
</gene>
<protein>
    <recommendedName>
        <fullName evidence="2">Calcineurin-like phosphoesterase domain-containing protein</fullName>
    </recommendedName>
</protein>
<name>A0A2D0A5X3_9FLAO</name>
<keyword evidence="1" id="KW-0472">Membrane</keyword>
<evidence type="ECO:0000313" key="3">
    <source>
        <dbReference type="EMBL" id="OWK96937.1"/>
    </source>
</evidence>
<sequence length="387" mass="45069">MKLKKTLLLMTLAIILYLGIGSLLLYTETIQRLYIFPGWSIKHGNTDEDNSTVSSDGPIIIYENNKILGYQIFPKDTLFTTSKVEISKQDTLSCYVDETKDTFKFQLKDSLEIEPTEYALPNKMLVISDIEGNFKGFKSILLGNKIIDNKLNWKFGNNHLVLVGDFFDRGLNITECLWLIYKLEKEAEKQGGKVHFILGNHEMMNLKSELRYVRDKYHENADTLKLDYKKWYANNTELGRWLRTKNGVEKIGDYLFVHAGIRKGFPEKYILKEINENIRKSIDTNFEKGKKRDDIFIGNESPLWYRGIAKEDENQKDIEKTLAKFKASKMIIGHTIFEEIQYLYNQKVITIDLEHKANSDKGKMYALWFENNDFKITDQNGAKTTLK</sequence>
<dbReference type="Proteomes" id="UP000197587">
    <property type="component" value="Unassembled WGS sequence"/>
</dbReference>
<dbReference type="Pfam" id="PF00149">
    <property type="entry name" value="Metallophos"/>
    <property type="match status" value="1"/>
</dbReference>
<keyword evidence="1" id="KW-0812">Transmembrane</keyword>
<organism evidence="3 4">
    <name type="scientific">Kaistella haifensis DSM 19056</name>
    <dbReference type="NCBI Taxonomy" id="1450526"/>
    <lineage>
        <taxon>Bacteria</taxon>
        <taxon>Pseudomonadati</taxon>
        <taxon>Bacteroidota</taxon>
        <taxon>Flavobacteriia</taxon>
        <taxon>Flavobacteriales</taxon>
        <taxon>Weeksellaceae</taxon>
        <taxon>Chryseobacterium group</taxon>
        <taxon>Kaistella</taxon>
    </lineage>
</organism>
<dbReference type="EMBL" id="JASZ02000076">
    <property type="protein sequence ID" value="OWK96937.1"/>
    <property type="molecule type" value="Genomic_DNA"/>
</dbReference>
<dbReference type="RefSeq" id="WP_088264998.1">
    <property type="nucleotide sequence ID" value="NZ_JASZ02000076.1"/>
</dbReference>
<dbReference type="Gene3D" id="3.60.21.10">
    <property type="match status" value="1"/>
</dbReference>
<feature type="transmembrane region" description="Helical" evidence="1">
    <location>
        <begin position="7"/>
        <end position="26"/>
    </location>
</feature>
<dbReference type="InterPro" id="IPR029052">
    <property type="entry name" value="Metallo-depent_PP-like"/>
</dbReference>
<dbReference type="InterPro" id="IPR004843">
    <property type="entry name" value="Calcineurin-like_PHP"/>
</dbReference>
<feature type="domain" description="Calcineurin-like phosphoesterase" evidence="2">
    <location>
        <begin position="124"/>
        <end position="335"/>
    </location>
</feature>
<dbReference type="SUPFAM" id="SSF56300">
    <property type="entry name" value="Metallo-dependent phosphatases"/>
    <property type="match status" value="1"/>
</dbReference>
<evidence type="ECO:0000313" key="4">
    <source>
        <dbReference type="Proteomes" id="UP000197587"/>
    </source>
</evidence>
<dbReference type="GO" id="GO:0016787">
    <property type="term" value="F:hydrolase activity"/>
    <property type="evidence" value="ECO:0007669"/>
    <property type="project" value="InterPro"/>
</dbReference>
<evidence type="ECO:0000259" key="2">
    <source>
        <dbReference type="Pfam" id="PF00149"/>
    </source>
</evidence>
<keyword evidence="4" id="KW-1185">Reference proteome</keyword>
<dbReference type="AlphaFoldDB" id="A0A2D0A5X3"/>
<proteinExistence type="predicted"/>
<comment type="caution">
    <text evidence="3">The sequence shown here is derived from an EMBL/GenBank/DDBJ whole genome shotgun (WGS) entry which is preliminary data.</text>
</comment>
<dbReference type="PANTHER" id="PTHR46546:SF4">
    <property type="entry name" value="SHEWANELLA-LIKE PROTEIN PHOSPHATASE 1"/>
    <property type="match status" value="1"/>
</dbReference>
<keyword evidence="1" id="KW-1133">Transmembrane helix</keyword>
<dbReference type="PANTHER" id="PTHR46546">
    <property type="entry name" value="SHEWANELLA-LIKE PROTEIN PHOSPHATASE 1"/>
    <property type="match status" value="1"/>
</dbReference>